<feature type="signal peptide" evidence="2">
    <location>
        <begin position="1"/>
        <end position="17"/>
    </location>
</feature>
<keyword evidence="1" id="KW-1133">Transmembrane helix</keyword>
<evidence type="ECO:0000313" key="4">
    <source>
        <dbReference type="Proteomes" id="UP001381693"/>
    </source>
</evidence>
<organism evidence="3 4">
    <name type="scientific">Halocaridina rubra</name>
    <name type="common">Hawaiian red shrimp</name>
    <dbReference type="NCBI Taxonomy" id="373956"/>
    <lineage>
        <taxon>Eukaryota</taxon>
        <taxon>Metazoa</taxon>
        <taxon>Ecdysozoa</taxon>
        <taxon>Arthropoda</taxon>
        <taxon>Crustacea</taxon>
        <taxon>Multicrustacea</taxon>
        <taxon>Malacostraca</taxon>
        <taxon>Eumalacostraca</taxon>
        <taxon>Eucarida</taxon>
        <taxon>Decapoda</taxon>
        <taxon>Pleocyemata</taxon>
        <taxon>Caridea</taxon>
        <taxon>Atyoidea</taxon>
        <taxon>Atyidae</taxon>
        <taxon>Halocaridina</taxon>
    </lineage>
</organism>
<dbReference type="AlphaFoldDB" id="A0AAN8XCF9"/>
<evidence type="ECO:0000313" key="3">
    <source>
        <dbReference type="EMBL" id="KAK7081552.1"/>
    </source>
</evidence>
<reference evidence="3 4" key="1">
    <citation type="submission" date="2023-11" db="EMBL/GenBank/DDBJ databases">
        <title>Halocaridina rubra genome assembly.</title>
        <authorList>
            <person name="Smith C."/>
        </authorList>
    </citation>
    <scope>NUCLEOTIDE SEQUENCE [LARGE SCALE GENOMIC DNA]</scope>
    <source>
        <strain evidence="3">EP-1</strain>
        <tissue evidence="3">Whole</tissue>
    </source>
</reference>
<feature type="transmembrane region" description="Helical" evidence="1">
    <location>
        <begin position="12"/>
        <end position="35"/>
    </location>
</feature>
<name>A0AAN8XCF9_HALRR</name>
<evidence type="ECO:0000256" key="1">
    <source>
        <dbReference type="SAM" id="Phobius"/>
    </source>
</evidence>
<accession>A0AAN8XCF9</accession>
<dbReference type="Proteomes" id="UP001381693">
    <property type="component" value="Unassembled WGS sequence"/>
</dbReference>
<sequence>MWTHFTLAMYLWMRCVCVCGSGVFGGEIFCVNVVWGQRYKRRQNWEKPPSLVRAQVALSLSLPQYTVVAAGILQCAG</sequence>
<proteinExistence type="predicted"/>
<keyword evidence="1" id="KW-0812">Transmembrane</keyword>
<dbReference type="EMBL" id="JAXCGZ010004703">
    <property type="protein sequence ID" value="KAK7081552.1"/>
    <property type="molecule type" value="Genomic_DNA"/>
</dbReference>
<comment type="caution">
    <text evidence="3">The sequence shown here is derived from an EMBL/GenBank/DDBJ whole genome shotgun (WGS) entry which is preliminary data.</text>
</comment>
<gene>
    <name evidence="3" type="ORF">SK128_007719</name>
</gene>
<keyword evidence="4" id="KW-1185">Reference proteome</keyword>
<protein>
    <recommendedName>
        <fullName evidence="5">Secreted protein</fullName>
    </recommendedName>
</protein>
<evidence type="ECO:0008006" key="5">
    <source>
        <dbReference type="Google" id="ProtNLM"/>
    </source>
</evidence>
<feature type="chain" id="PRO_5042834152" description="Secreted protein" evidence="2">
    <location>
        <begin position="18"/>
        <end position="77"/>
    </location>
</feature>
<keyword evidence="1" id="KW-0472">Membrane</keyword>
<evidence type="ECO:0000256" key="2">
    <source>
        <dbReference type="SAM" id="SignalP"/>
    </source>
</evidence>
<keyword evidence="2" id="KW-0732">Signal</keyword>